<evidence type="ECO:0000256" key="1">
    <source>
        <dbReference type="SAM" id="Phobius"/>
    </source>
</evidence>
<accession>W4QA85</accession>
<dbReference type="OrthoDB" id="2971021at2"/>
<keyword evidence="3" id="KW-1185">Reference proteome</keyword>
<evidence type="ECO:0000313" key="2">
    <source>
        <dbReference type="EMBL" id="GAE28946.1"/>
    </source>
</evidence>
<sequence length="175" mass="20845">MFFNPITIMSICTIIVLITIFITYKHIKKMIEHLHNEITDLKEPFSFVQSEIQKNLQEERRTHVLIMLYRLREAVGKQQEQLHPRYIEQLPTSHGLSEDELSRLFSGEAALIIDQYWSSYRSYVEKYWLTDSRQIKTIFQGKNNDLNTELGQLHFDSKKLVIHFDRMLNKLNSLT</sequence>
<keyword evidence="1" id="KW-0472">Membrane</keyword>
<dbReference type="RefSeq" id="WP_035340045.1">
    <property type="nucleotide sequence ID" value="NZ_BAUU01000002.1"/>
</dbReference>
<dbReference type="EMBL" id="BAUU01000002">
    <property type="protein sequence ID" value="GAE28946.1"/>
    <property type="molecule type" value="Genomic_DNA"/>
</dbReference>
<dbReference type="Proteomes" id="UP000018895">
    <property type="component" value="Unassembled WGS sequence"/>
</dbReference>
<comment type="caution">
    <text evidence="2">The sequence shown here is derived from an EMBL/GenBank/DDBJ whole genome shotgun (WGS) entry which is preliminary data.</text>
</comment>
<name>W4QA85_9BACI</name>
<keyword evidence="1" id="KW-1133">Transmembrane helix</keyword>
<evidence type="ECO:0000313" key="3">
    <source>
        <dbReference type="Proteomes" id="UP000018895"/>
    </source>
</evidence>
<proteinExistence type="predicted"/>
<protein>
    <submittedName>
        <fullName evidence="2">Uncharacterized protein</fullName>
    </submittedName>
</protein>
<organism evidence="2 3">
    <name type="scientific">Halalkalibacter hemicellulosilyticusJCM 9152</name>
    <dbReference type="NCBI Taxonomy" id="1236971"/>
    <lineage>
        <taxon>Bacteria</taxon>
        <taxon>Bacillati</taxon>
        <taxon>Bacillota</taxon>
        <taxon>Bacilli</taxon>
        <taxon>Bacillales</taxon>
        <taxon>Bacillaceae</taxon>
        <taxon>Halalkalibacter</taxon>
    </lineage>
</organism>
<feature type="transmembrane region" description="Helical" evidence="1">
    <location>
        <begin position="6"/>
        <end position="24"/>
    </location>
</feature>
<keyword evidence="1" id="KW-0812">Transmembrane</keyword>
<dbReference type="STRING" id="1236971.JCM9152_284"/>
<gene>
    <name evidence="2" type="ORF">JCM9152_284</name>
</gene>
<dbReference type="AlphaFoldDB" id="W4QA85"/>
<reference evidence="2" key="1">
    <citation type="journal article" date="2014" name="Genome Announc.">
        <title>Draft Genome Sequences of Three Alkaliphilic Bacillus Strains, Bacillus wakoensis JCM 9140T, Bacillus akibai JCM 9157T, and Bacillus hemicellulosilyticus JCM 9152T.</title>
        <authorList>
            <person name="Yuki M."/>
            <person name="Oshima K."/>
            <person name="Suda W."/>
            <person name="Oshida Y."/>
            <person name="Kitamura K."/>
            <person name="Iida T."/>
            <person name="Hattori M."/>
            <person name="Ohkuma M."/>
        </authorList>
    </citation>
    <scope>NUCLEOTIDE SEQUENCE [LARGE SCALE GENOMIC DNA]</scope>
    <source>
        <strain evidence="2">JCM 9152</strain>
    </source>
</reference>